<sequence>MFTPLLNRIDVHCTERYYRRVSIIAIQGQNWGLFLLRLCKVLQFAS</sequence>
<dbReference type="Proteomes" id="UP000003835">
    <property type="component" value="Unassembled WGS sequence"/>
</dbReference>
<dbReference type="AlphaFoldDB" id="B4VJD6"/>
<protein>
    <submittedName>
        <fullName evidence="1">Uncharacterized protein</fullName>
    </submittedName>
</protein>
<proteinExistence type="predicted"/>
<organism evidence="1 2">
    <name type="scientific">Coleofasciculus chthonoplastes PCC 7420</name>
    <dbReference type="NCBI Taxonomy" id="118168"/>
    <lineage>
        <taxon>Bacteria</taxon>
        <taxon>Bacillati</taxon>
        <taxon>Cyanobacteriota</taxon>
        <taxon>Cyanophyceae</taxon>
        <taxon>Coleofasciculales</taxon>
        <taxon>Coleofasciculaceae</taxon>
        <taxon>Coleofasciculus</taxon>
    </lineage>
</organism>
<name>B4VJD6_9CYAN</name>
<reference evidence="1 2" key="1">
    <citation type="submission" date="2008-07" db="EMBL/GenBank/DDBJ databases">
        <authorList>
            <person name="Tandeau de Marsac N."/>
            <person name="Ferriera S."/>
            <person name="Johnson J."/>
            <person name="Kravitz S."/>
            <person name="Beeson K."/>
            <person name="Sutton G."/>
            <person name="Rogers Y.-H."/>
            <person name="Friedman R."/>
            <person name="Frazier M."/>
            <person name="Venter J.C."/>
        </authorList>
    </citation>
    <scope>NUCLEOTIDE SEQUENCE [LARGE SCALE GENOMIC DNA]</scope>
    <source>
        <strain evidence="1 2">PCC 7420</strain>
    </source>
</reference>
<gene>
    <name evidence="1" type="ORF">MC7420_7711</name>
</gene>
<evidence type="ECO:0000313" key="1">
    <source>
        <dbReference type="EMBL" id="EDX77973.1"/>
    </source>
</evidence>
<dbReference type="EMBL" id="DS989842">
    <property type="protein sequence ID" value="EDX77973.1"/>
    <property type="molecule type" value="Genomic_DNA"/>
</dbReference>
<accession>B4VJD6</accession>
<keyword evidence="2" id="KW-1185">Reference proteome</keyword>
<evidence type="ECO:0000313" key="2">
    <source>
        <dbReference type="Proteomes" id="UP000003835"/>
    </source>
</evidence>
<dbReference type="HOGENOM" id="CLU_3182409_0_0_3"/>